<evidence type="ECO:0000256" key="9">
    <source>
        <dbReference type="PROSITE-ProRule" id="PRU00267"/>
    </source>
</evidence>
<feature type="domain" description="BAH" evidence="13">
    <location>
        <begin position="1348"/>
        <end position="1468"/>
    </location>
</feature>
<dbReference type="InterPro" id="IPR036910">
    <property type="entry name" value="HMG_box_dom_sf"/>
</dbReference>
<keyword evidence="3" id="KW-0156">Chromatin regulator</keyword>
<dbReference type="GO" id="GO:0003677">
    <property type="term" value="F:DNA binding"/>
    <property type="evidence" value="ECO:0007669"/>
    <property type="project" value="UniProtKB-UniRule"/>
</dbReference>
<reference evidence="14" key="2">
    <citation type="submission" date="2014-06" db="EMBL/GenBank/DDBJ databases">
        <authorList>
            <person name="Aslett M."/>
        </authorList>
    </citation>
    <scope>NUCLEOTIDE SEQUENCE</scope>
</reference>
<dbReference type="InterPro" id="IPR043151">
    <property type="entry name" value="BAH_sf"/>
</dbReference>
<evidence type="ECO:0000259" key="11">
    <source>
        <dbReference type="PROSITE" id="PS50014"/>
    </source>
</evidence>
<feature type="compositionally biased region" description="Acidic residues" evidence="10">
    <location>
        <begin position="345"/>
        <end position="361"/>
    </location>
</feature>
<keyword evidence="5 8" id="KW-0103">Bromodomain</keyword>
<dbReference type="InterPro" id="IPR001025">
    <property type="entry name" value="BAH_dom"/>
</dbReference>
<dbReference type="PANTHER" id="PTHR16062">
    <property type="entry name" value="SWI/SNF-RELATED"/>
    <property type="match status" value="1"/>
</dbReference>
<dbReference type="Pfam" id="PF01426">
    <property type="entry name" value="BAH"/>
    <property type="match status" value="2"/>
</dbReference>
<dbReference type="InterPro" id="IPR036427">
    <property type="entry name" value="Bromodomain-like_sf"/>
</dbReference>
<feature type="region of interest" description="Disordered" evidence="10">
    <location>
        <begin position="759"/>
        <end position="779"/>
    </location>
</feature>
<dbReference type="PROSITE" id="PS00633">
    <property type="entry name" value="BROMODOMAIN_1"/>
    <property type="match status" value="3"/>
</dbReference>
<evidence type="ECO:0000256" key="8">
    <source>
        <dbReference type="PROSITE-ProRule" id="PRU00035"/>
    </source>
</evidence>
<dbReference type="PROSITE" id="PS51038">
    <property type="entry name" value="BAH"/>
    <property type="match status" value="2"/>
</dbReference>
<dbReference type="EMBL" id="LK028576">
    <property type="protein sequence ID" value="CDS15891.1"/>
    <property type="molecule type" value="Genomic_DNA"/>
</dbReference>
<proteinExistence type="predicted"/>
<protein>
    <submittedName>
        <fullName evidence="14 16">Polybromo 1</fullName>
    </submittedName>
</protein>
<feature type="domain" description="Bromo" evidence="11">
    <location>
        <begin position="513"/>
        <end position="583"/>
    </location>
</feature>
<reference evidence="16" key="3">
    <citation type="submission" date="2020-10" db="UniProtKB">
        <authorList>
            <consortium name="WormBaseParasite"/>
        </authorList>
    </citation>
    <scope>IDENTIFICATION</scope>
</reference>
<dbReference type="InterPro" id="IPR001487">
    <property type="entry name" value="Bromodomain"/>
</dbReference>
<feature type="domain" description="Bromo" evidence="11">
    <location>
        <begin position="664"/>
        <end position="734"/>
    </location>
</feature>
<feature type="region of interest" description="Disordered" evidence="10">
    <location>
        <begin position="1101"/>
        <end position="1123"/>
    </location>
</feature>
<feature type="region of interest" description="Disordered" evidence="10">
    <location>
        <begin position="135"/>
        <end position="175"/>
    </location>
</feature>
<feature type="domain" description="Bromo" evidence="11">
    <location>
        <begin position="217"/>
        <end position="287"/>
    </location>
</feature>
<organism evidence="14">
    <name type="scientific">Echinococcus granulosus</name>
    <name type="common">Hydatid tapeworm</name>
    <dbReference type="NCBI Taxonomy" id="6210"/>
    <lineage>
        <taxon>Eukaryota</taxon>
        <taxon>Metazoa</taxon>
        <taxon>Spiralia</taxon>
        <taxon>Lophotrochozoa</taxon>
        <taxon>Platyhelminthes</taxon>
        <taxon>Cestoda</taxon>
        <taxon>Eucestoda</taxon>
        <taxon>Cyclophyllidea</taxon>
        <taxon>Taeniidae</taxon>
        <taxon>Echinococcus</taxon>
        <taxon>Echinococcus granulosus group</taxon>
    </lineage>
</organism>
<evidence type="ECO:0000256" key="1">
    <source>
        <dbReference type="ARBA" id="ARBA00004123"/>
    </source>
</evidence>
<feature type="domain" description="HMG box" evidence="12">
    <location>
        <begin position="1573"/>
        <end position="1641"/>
    </location>
</feature>
<dbReference type="GO" id="GO:0016586">
    <property type="term" value="C:RSC-type complex"/>
    <property type="evidence" value="ECO:0007669"/>
    <property type="project" value="InterPro"/>
</dbReference>
<feature type="region of interest" description="Disordered" evidence="10">
    <location>
        <begin position="1046"/>
        <end position="1076"/>
    </location>
</feature>
<keyword evidence="7 9" id="KW-0539">Nucleus</keyword>
<comment type="subcellular location">
    <subcellularLocation>
        <location evidence="1">Nucleus</location>
    </subcellularLocation>
</comment>
<dbReference type="InterPro" id="IPR009071">
    <property type="entry name" value="HMG_box_dom"/>
</dbReference>
<feature type="domain" description="BAH" evidence="13">
    <location>
        <begin position="1136"/>
        <end position="1270"/>
    </location>
</feature>
<keyword evidence="2" id="KW-0677">Repeat</keyword>
<dbReference type="GO" id="GO:0003682">
    <property type="term" value="F:chromatin binding"/>
    <property type="evidence" value="ECO:0007669"/>
    <property type="project" value="InterPro"/>
</dbReference>
<dbReference type="Pfam" id="PF00439">
    <property type="entry name" value="Bromodomain"/>
    <property type="match status" value="5"/>
</dbReference>
<dbReference type="SMART" id="SM00439">
    <property type="entry name" value="BAH"/>
    <property type="match status" value="2"/>
</dbReference>
<dbReference type="SMART" id="SM00398">
    <property type="entry name" value="HMG"/>
    <property type="match status" value="1"/>
</dbReference>
<reference evidence="14 15" key="1">
    <citation type="journal article" date="2013" name="Nature">
        <title>The genomes of four tapeworm species reveal adaptations to parasitism.</title>
        <authorList>
            <person name="Tsai I.J."/>
            <person name="Zarowiecki M."/>
            <person name="Holroyd N."/>
            <person name="Garciarrubio A."/>
            <person name="Sanchez-Flores A."/>
            <person name="Brooks K.L."/>
            <person name="Tracey A."/>
            <person name="Bobes R.J."/>
            <person name="Fragoso G."/>
            <person name="Sciutto E."/>
            <person name="Aslett M."/>
            <person name="Beasley H."/>
            <person name="Bennett H.M."/>
            <person name="Cai J."/>
            <person name="Camicia F."/>
            <person name="Clark R."/>
            <person name="Cucher M."/>
            <person name="De Silva N."/>
            <person name="Day T.A."/>
            <person name="Deplazes P."/>
            <person name="Estrada K."/>
            <person name="Fernandez C."/>
            <person name="Holland P.W."/>
            <person name="Hou J."/>
            <person name="Hu S."/>
            <person name="Huckvale T."/>
            <person name="Hung S.S."/>
            <person name="Kamenetzky L."/>
            <person name="Keane J.A."/>
            <person name="Kiss F."/>
            <person name="Koziol U."/>
            <person name="Lambert O."/>
            <person name="Liu K."/>
            <person name="Luo X."/>
            <person name="Luo Y."/>
            <person name="Macchiaroli N."/>
            <person name="Nichol S."/>
            <person name="Paps J."/>
            <person name="Parkinson J."/>
            <person name="Pouchkina-Stantcheva N."/>
            <person name="Riddiford N."/>
            <person name="Rosenzvit M."/>
            <person name="Salinas G."/>
            <person name="Wasmuth J.D."/>
            <person name="Zamanian M."/>
            <person name="Zheng Y."/>
            <person name="Cai X."/>
            <person name="Soberon X."/>
            <person name="Olson P.D."/>
            <person name="Laclette J.P."/>
            <person name="Brehm K."/>
            <person name="Berriman M."/>
            <person name="Garciarrubio A."/>
            <person name="Bobes R.J."/>
            <person name="Fragoso G."/>
            <person name="Sanchez-Flores A."/>
            <person name="Estrada K."/>
            <person name="Cevallos M.A."/>
            <person name="Morett E."/>
            <person name="Gonzalez V."/>
            <person name="Portillo T."/>
            <person name="Ochoa-Leyva A."/>
            <person name="Jose M.V."/>
            <person name="Sciutto E."/>
            <person name="Landa A."/>
            <person name="Jimenez L."/>
            <person name="Valdes V."/>
            <person name="Carrero J.C."/>
            <person name="Larralde C."/>
            <person name="Morales-Montor J."/>
            <person name="Limon-Lason J."/>
            <person name="Soberon X."/>
            <person name="Laclette J.P."/>
        </authorList>
    </citation>
    <scope>NUCLEOTIDE SEQUENCE [LARGE SCALE GENOMIC DNA]</scope>
</reference>
<evidence type="ECO:0000259" key="13">
    <source>
        <dbReference type="PROSITE" id="PS51038"/>
    </source>
</evidence>
<evidence type="ECO:0000259" key="12">
    <source>
        <dbReference type="PROSITE" id="PS50118"/>
    </source>
</evidence>
<dbReference type="Gene3D" id="1.20.920.10">
    <property type="entry name" value="Bromodomain-like"/>
    <property type="match status" value="6"/>
</dbReference>
<feature type="compositionally biased region" description="Low complexity" evidence="10">
    <location>
        <begin position="140"/>
        <end position="152"/>
    </location>
</feature>
<dbReference type="WBParaSite" id="EgrG_000829600">
    <property type="protein sequence ID" value="EgrG_000829600"/>
    <property type="gene ID" value="EgrG_000829600"/>
</dbReference>
<sequence length="2021" mass="222421">MPKRSVSEEHVDPSESDGTVSSTDKSRKSYSSRGSIYHTIYNRLKKLNKDDGTLLVYALRLPNKRSHPEYYDTITNPIDPDKILTKVKGGKYETIEEMAEDVKLLVANTHLFFGAASQEGRDASAFEDAFNKEAQGVQNPSSKAPSIASTSSGVTIRSVRRGMKRERTDDEETDVDAASVATSEISEASAAASHRTAVSGRALETFFASIVSYSLEGGRRIAQTFATLPPKQVYPQYYEVITNPIDLRMIAQRILNGTYHTFGEVERDFVQMGRNAKHFNEPRSQIYQDAVTLLRIIKEKKIVIKKRFKADPDEESIESNAHEITEDYANLPDAVTMTSPVSKVEDDDEVEDYEADEDGEEGSTAAVSTPTGFVVVKRRRGRPRKHPLDSASATPASPTPSEGSADLRSPSSTTTTTMTTPVGGGSGSRVGGVVSGGSSSGGGNSAMVDVSSLMLDESVAPPGSPPHMAPFVDPSVSSEEQLIPTMLSTAAVGSLRWWGEHVLEAICTATNSMGTLLALPFMRLPSRKMYPDYFRRISNPICLAKIRRKIKRNEYHSLADVRGDIDRVFVNAQAYNMEGSDIYNVALYLRQLTKSKFVELSQIAAKAENAGLVSPSVKRRQSRPPGESEEVTPTKRRHPMTAEEARNKRLINLYNAVYNHVDDDGHRPRDTFMILPSKEDYPDYYEVIQEPIDLTMIKERMDSNKYPTHQAMVADLRLMFNNARRYNEEDSQVYHDADTLDRVVKKRLKSLGPYASCPQGMPRSPGIRSPQDPTSCGGPATISQHSGPAISPLQRLMYEIFQAVREYRDPMGRQLSTPFLRLPSKAELPTYYEFIKRPIEMQEIAKFLIQGGYTEFEEFMSDIFLMFDNACAFNEPDSQIYRDTLVLHQVALAKRNMLLSAAFSSGTVIPGMSPSNAPDILPGIRRLLTSLHNAMLTACDTDGRGLVDSLIAGDGTEASVTSATAARLAALHRSVAAGAYKRLDRLQADWLEVLRRARVGEEEERMATLSEIDAKSNLPTPQQRQDAAELARRWIRLRDSMCRRALSGGNPNAQLTVAGESSGSESGSSGTPGISLPTGWHIVSTAMGYTEAVLERDLKDEVSQHEPMAFSDDGEEKLPPLEEGENELQSVESKGQIFRVGDYAYIEPLLQDVTQCHIGRITRISENIVKPKEGTEGNNKSAEATEVKVRFAVYMRPSEAKPSRRRRLLAAEVFRTAAGGVVPPSKLSGHCLVMHIPHFIRSRPKNVEERDVYVCESQYSITSNLFAKIRRWGAPTPSGIELEDRQLPFVPTRLPPSEPLESALEQVNTNFFSCMAFPLPRPPQTVVDEVSKTEGIVTYEQYVGGNNLVLKQGDCVFVPSDSSFSDRQILRIEKIWKNVNEAGVSVTGSIFVFPAEVEHLPTRVFYPREVFLTNNDRATFSITSVKGKCVVMRPADFSIARPTSYREGDIFVCESKYFEDEKVIRKLKKGLKKPKFSPDTMGDEYFLFSQPIVPHKEASPLLVKASPSPLILDQLNQPPSMAVACVMAAANGQTTPVADFGPRLAPAPPQSPDVGQLAFMEVGLDRSGKKRKLRKPPSGYVIYAGEVRKKLLQDRPDAPFGEISREVGLMWRQMPSHERDIYERKAQVIKRRMEEQETQQKARMQEQEKFMQIHHHELVSHGDPHHVAIGTGMSTAINQAPVQLQTPGTAQPATQSNSLSVSAPHHAAAGAMQFYQATPGALGTPSVIQLMHTTTTPSTAANGVVGPASMQPRPGMIESTLVAGATVLTNAMSHAPVLATTGGQQVIYQFAGQQAPGLAASAASPNVSLGGPQVILTHPQVTGQHPHHQHQTTPSQPFAVLPTQPPPQSRQHAIPPQQVQVVQQLNSTTVEVSHATVVNGGSGGTTAVVSQPITATTIQPQAAPPAAAAIAAPPRAPSPLFVSVPPRTSRVLHSEIYQRYIDRLRRNTPCLSDWKKQISITMESLPPMTHQQQQQLASSFLDTPQLHSYHGAIADALWSLRDNLLKDSLNIRTRVLGLEDL</sequence>
<evidence type="ECO:0000313" key="15">
    <source>
        <dbReference type="Proteomes" id="UP000492820"/>
    </source>
</evidence>
<feature type="region of interest" description="Disordered" evidence="10">
    <location>
        <begin position="1"/>
        <end position="31"/>
    </location>
</feature>
<feature type="compositionally biased region" description="Low complexity" evidence="10">
    <location>
        <begin position="409"/>
        <end position="421"/>
    </location>
</feature>
<dbReference type="GO" id="GO:0006338">
    <property type="term" value="P:chromatin remodeling"/>
    <property type="evidence" value="ECO:0007669"/>
    <property type="project" value="InterPro"/>
</dbReference>
<gene>
    <name evidence="14" type="ORF">EgrG_000829600</name>
</gene>
<dbReference type="InterPro" id="IPR037382">
    <property type="entry name" value="Rsc/polybromo"/>
</dbReference>
<feature type="compositionally biased region" description="Low complexity" evidence="10">
    <location>
        <begin position="390"/>
        <end position="401"/>
    </location>
</feature>
<feature type="region of interest" description="Disordered" evidence="10">
    <location>
        <begin position="324"/>
        <end position="447"/>
    </location>
</feature>
<feature type="compositionally biased region" description="Low complexity" evidence="10">
    <location>
        <begin position="1059"/>
        <end position="1069"/>
    </location>
</feature>
<keyword evidence="6" id="KW-0804">Transcription</keyword>
<dbReference type="PRINTS" id="PR00503">
    <property type="entry name" value="BROMODOMAIN"/>
</dbReference>
<evidence type="ECO:0000313" key="14">
    <source>
        <dbReference type="EMBL" id="CDS15891.1"/>
    </source>
</evidence>
<dbReference type="GO" id="GO:0006368">
    <property type="term" value="P:transcription elongation by RNA polymerase II"/>
    <property type="evidence" value="ECO:0007669"/>
    <property type="project" value="TreeGrafter"/>
</dbReference>
<dbReference type="SMART" id="SM00297">
    <property type="entry name" value="BROMO"/>
    <property type="match status" value="5"/>
</dbReference>
<evidence type="ECO:0000256" key="3">
    <source>
        <dbReference type="ARBA" id="ARBA00022853"/>
    </source>
</evidence>
<keyword evidence="9" id="KW-0238">DNA-binding</keyword>
<evidence type="ECO:0000256" key="7">
    <source>
        <dbReference type="ARBA" id="ARBA00023242"/>
    </source>
</evidence>
<dbReference type="SUPFAM" id="SSF47370">
    <property type="entry name" value="Bromodomain"/>
    <property type="match status" value="5"/>
</dbReference>
<dbReference type="InterPro" id="IPR018359">
    <property type="entry name" value="Bromodomain_CS"/>
</dbReference>
<keyword evidence="4" id="KW-0805">Transcription regulation</keyword>
<dbReference type="Gene3D" id="1.10.30.10">
    <property type="entry name" value="High mobility group box domain"/>
    <property type="match status" value="1"/>
</dbReference>
<feature type="region of interest" description="Disordered" evidence="10">
    <location>
        <begin position="611"/>
        <end position="641"/>
    </location>
</feature>
<feature type="domain" description="Bromo" evidence="11">
    <location>
        <begin position="811"/>
        <end position="881"/>
    </location>
</feature>
<evidence type="ECO:0000256" key="2">
    <source>
        <dbReference type="ARBA" id="ARBA00022737"/>
    </source>
</evidence>
<accession>A0A068WE12</accession>
<dbReference type="PROSITE" id="PS50014">
    <property type="entry name" value="BROMODOMAIN_2"/>
    <property type="match status" value="5"/>
</dbReference>
<evidence type="ECO:0000256" key="4">
    <source>
        <dbReference type="ARBA" id="ARBA00023015"/>
    </source>
</evidence>
<dbReference type="Proteomes" id="UP000492820">
    <property type="component" value="Unassembled WGS sequence"/>
</dbReference>
<evidence type="ECO:0000313" key="16">
    <source>
        <dbReference type="WBParaSite" id="EgrG_000829600"/>
    </source>
</evidence>
<dbReference type="OrthoDB" id="10009055at2759"/>
<evidence type="ECO:0000256" key="6">
    <source>
        <dbReference type="ARBA" id="ARBA00023163"/>
    </source>
</evidence>
<feature type="DNA-binding region" description="HMG box" evidence="9">
    <location>
        <begin position="1573"/>
        <end position="1641"/>
    </location>
</feature>
<dbReference type="PANTHER" id="PTHR16062:SF22">
    <property type="entry name" value="HISTONE-LYSINE N-METHYLTRANSFERASE ASH1L"/>
    <property type="match status" value="1"/>
</dbReference>
<feature type="compositionally biased region" description="Gly residues" evidence="10">
    <location>
        <begin position="422"/>
        <end position="444"/>
    </location>
</feature>
<dbReference type="PROSITE" id="PS50118">
    <property type="entry name" value="HMG_BOX_2"/>
    <property type="match status" value="1"/>
</dbReference>
<feature type="domain" description="Bromo" evidence="11">
    <location>
        <begin position="59"/>
        <end position="120"/>
    </location>
</feature>
<dbReference type="Pfam" id="PF00505">
    <property type="entry name" value="HMG_box"/>
    <property type="match status" value="1"/>
</dbReference>
<name>A0A068WE12_ECHGR</name>
<dbReference type="SUPFAM" id="SSF47095">
    <property type="entry name" value="HMG-box"/>
    <property type="match status" value="1"/>
</dbReference>
<evidence type="ECO:0000256" key="5">
    <source>
        <dbReference type="ARBA" id="ARBA00023117"/>
    </source>
</evidence>
<dbReference type="Gene3D" id="2.30.30.490">
    <property type="match status" value="2"/>
</dbReference>
<evidence type="ECO:0000256" key="10">
    <source>
        <dbReference type="SAM" id="MobiDB-lite"/>
    </source>
</evidence>
<feature type="region of interest" description="Disordered" evidence="10">
    <location>
        <begin position="1822"/>
        <end position="1852"/>
    </location>
</feature>
<feature type="compositionally biased region" description="Basic residues" evidence="10">
    <location>
        <begin position="376"/>
        <end position="385"/>
    </location>
</feature>
<feature type="compositionally biased region" description="Basic and acidic residues" evidence="10">
    <location>
        <begin position="1"/>
        <end position="13"/>
    </location>
</feature>